<evidence type="ECO:0000313" key="10">
    <source>
        <dbReference type="Proteomes" id="UP000247565"/>
    </source>
</evidence>
<dbReference type="AlphaFoldDB" id="A0A318MX76"/>
<evidence type="ECO:0000256" key="2">
    <source>
        <dbReference type="ARBA" id="ARBA00005811"/>
    </source>
</evidence>
<keyword evidence="5 8" id="KW-1133">Transmembrane helix</keyword>
<accession>A0A318MX76</accession>
<evidence type="ECO:0000256" key="1">
    <source>
        <dbReference type="ARBA" id="ARBA00004162"/>
    </source>
</evidence>
<dbReference type="Proteomes" id="UP000247565">
    <property type="component" value="Unassembled WGS sequence"/>
</dbReference>
<keyword evidence="6 8" id="KW-0472">Membrane</keyword>
<keyword evidence="7" id="KW-0813">Transport</keyword>
<feature type="transmembrane region" description="Helical" evidence="8">
    <location>
        <begin position="20"/>
        <end position="38"/>
    </location>
</feature>
<protein>
    <submittedName>
        <fullName evidence="9">Biopolymer transporter ExbD</fullName>
    </submittedName>
</protein>
<dbReference type="Pfam" id="PF02472">
    <property type="entry name" value="ExbD"/>
    <property type="match status" value="1"/>
</dbReference>
<evidence type="ECO:0000256" key="7">
    <source>
        <dbReference type="RuleBase" id="RU003879"/>
    </source>
</evidence>
<dbReference type="GO" id="GO:0022857">
    <property type="term" value="F:transmembrane transporter activity"/>
    <property type="evidence" value="ECO:0007669"/>
    <property type="project" value="InterPro"/>
</dbReference>
<gene>
    <name evidence="9" type="ORF">DK869_03580</name>
</gene>
<keyword evidence="4 7" id="KW-0812">Transmembrane</keyword>
<evidence type="ECO:0000313" key="9">
    <source>
        <dbReference type="EMBL" id="PXZ00853.1"/>
    </source>
</evidence>
<comment type="caution">
    <text evidence="9">The sequence shown here is derived from an EMBL/GenBank/DDBJ whole genome shotgun (WGS) entry which is preliminary data.</text>
</comment>
<dbReference type="Gene3D" id="3.30.420.270">
    <property type="match status" value="1"/>
</dbReference>
<name>A0A318MX76_9PROT</name>
<evidence type="ECO:0000256" key="5">
    <source>
        <dbReference type="ARBA" id="ARBA00022989"/>
    </source>
</evidence>
<keyword evidence="10" id="KW-1185">Reference proteome</keyword>
<dbReference type="PANTHER" id="PTHR30558:SF7">
    <property type="entry name" value="TOL-PAL SYSTEM PROTEIN TOLR"/>
    <property type="match status" value="1"/>
</dbReference>
<dbReference type="OrthoDB" id="9798629at2"/>
<dbReference type="PANTHER" id="PTHR30558">
    <property type="entry name" value="EXBD MEMBRANE COMPONENT OF PMF-DRIVEN MACROMOLECULE IMPORT SYSTEM"/>
    <property type="match status" value="1"/>
</dbReference>
<comment type="similarity">
    <text evidence="2 7">Belongs to the ExbD/TolR family.</text>
</comment>
<dbReference type="InterPro" id="IPR003400">
    <property type="entry name" value="ExbD"/>
</dbReference>
<comment type="subcellular location">
    <subcellularLocation>
        <location evidence="1">Cell membrane</location>
        <topology evidence="1">Single-pass membrane protein</topology>
    </subcellularLocation>
    <subcellularLocation>
        <location evidence="7">Cell membrane</location>
        <topology evidence="7">Single-pass type II membrane protein</topology>
    </subcellularLocation>
</comment>
<dbReference type="EMBL" id="QGLT01000002">
    <property type="protein sequence ID" value="PXZ00853.1"/>
    <property type="molecule type" value="Genomic_DNA"/>
</dbReference>
<reference evidence="9 10" key="1">
    <citation type="submission" date="2018-05" db="EMBL/GenBank/DDBJ databases">
        <title>Reference genomes for bee gut microbiota database.</title>
        <authorList>
            <person name="Ellegaard K.M."/>
        </authorList>
    </citation>
    <scope>NUCLEOTIDE SEQUENCE [LARGE SCALE GENOMIC DNA]</scope>
    <source>
        <strain evidence="9 10">ESL0284</strain>
    </source>
</reference>
<dbReference type="GO" id="GO:0005886">
    <property type="term" value="C:plasma membrane"/>
    <property type="evidence" value="ECO:0007669"/>
    <property type="project" value="UniProtKB-SubCell"/>
</dbReference>
<organism evidence="9 10">
    <name type="scientific">Commensalibacter melissae</name>
    <dbReference type="NCBI Taxonomy" id="2070537"/>
    <lineage>
        <taxon>Bacteria</taxon>
        <taxon>Pseudomonadati</taxon>
        <taxon>Pseudomonadota</taxon>
        <taxon>Alphaproteobacteria</taxon>
        <taxon>Acetobacterales</taxon>
        <taxon>Acetobacteraceae</taxon>
    </lineage>
</organism>
<keyword evidence="7" id="KW-0653">Protein transport</keyword>
<dbReference type="GO" id="GO:0015031">
    <property type="term" value="P:protein transport"/>
    <property type="evidence" value="ECO:0007669"/>
    <property type="project" value="UniProtKB-KW"/>
</dbReference>
<keyword evidence="3" id="KW-1003">Cell membrane</keyword>
<evidence type="ECO:0000256" key="8">
    <source>
        <dbReference type="SAM" id="Phobius"/>
    </source>
</evidence>
<evidence type="ECO:0000256" key="6">
    <source>
        <dbReference type="ARBA" id="ARBA00023136"/>
    </source>
</evidence>
<evidence type="ECO:0000256" key="3">
    <source>
        <dbReference type="ARBA" id="ARBA00022475"/>
    </source>
</evidence>
<sequence length="134" mass="14733">MIQQGEKEEEVMVNINTTPLIDVMLVLLVMLIITIPLQTQSVQLALGRAVPVNETELPKTVTIGIDFDNSLSIDDTAISNEDALLDRFREIAANSDQPVVIVKPNRLANYKNVAIVLADAQRLGVKKITIANQQ</sequence>
<evidence type="ECO:0000256" key="4">
    <source>
        <dbReference type="ARBA" id="ARBA00022692"/>
    </source>
</evidence>
<proteinExistence type="inferred from homology"/>